<keyword evidence="2" id="KW-0143">Chaperone</keyword>
<dbReference type="GO" id="GO:0006457">
    <property type="term" value="P:protein folding"/>
    <property type="evidence" value="ECO:0007669"/>
    <property type="project" value="InterPro"/>
</dbReference>
<evidence type="ECO:0000256" key="1">
    <source>
        <dbReference type="ARBA" id="ARBA00008045"/>
    </source>
</evidence>
<dbReference type="eggNOG" id="KOG4098">
    <property type="taxonomic scope" value="Eukaryota"/>
</dbReference>
<evidence type="ECO:0000313" key="5">
    <source>
        <dbReference type="Proteomes" id="UP000030693"/>
    </source>
</evidence>
<gene>
    <name evidence="4" type="ORF">H696_06051</name>
</gene>
<name>A0A058Z0V2_FONAL</name>
<dbReference type="RefSeq" id="XP_009498094.1">
    <property type="nucleotide sequence ID" value="XM_009499819.1"/>
</dbReference>
<comment type="similarity">
    <text evidence="1">Belongs to the prefoldin subunit beta family.</text>
</comment>
<keyword evidence="3" id="KW-0175">Coiled coil</keyword>
<dbReference type="Proteomes" id="UP000030693">
    <property type="component" value="Unassembled WGS sequence"/>
</dbReference>
<dbReference type="PANTHER" id="PTHR13303">
    <property type="entry name" value="PREFOLDIN SUBUNIT 2"/>
    <property type="match status" value="1"/>
</dbReference>
<organism evidence="4">
    <name type="scientific">Fonticula alba</name>
    <name type="common">Slime mold</name>
    <dbReference type="NCBI Taxonomy" id="691883"/>
    <lineage>
        <taxon>Eukaryota</taxon>
        <taxon>Rotosphaerida</taxon>
        <taxon>Fonticulaceae</taxon>
        <taxon>Fonticula</taxon>
    </lineage>
</organism>
<evidence type="ECO:0000256" key="3">
    <source>
        <dbReference type="SAM" id="Coils"/>
    </source>
</evidence>
<dbReference type="SUPFAM" id="SSF46579">
    <property type="entry name" value="Prefoldin"/>
    <property type="match status" value="1"/>
</dbReference>
<proteinExistence type="inferred from homology"/>
<dbReference type="InterPro" id="IPR027235">
    <property type="entry name" value="PFD2"/>
</dbReference>
<evidence type="ECO:0000256" key="2">
    <source>
        <dbReference type="ARBA" id="ARBA00023186"/>
    </source>
</evidence>
<accession>A0A058Z0V2</accession>
<protein>
    <recommendedName>
        <fullName evidence="6">Prefoldin subunit 2</fullName>
    </recommendedName>
</protein>
<dbReference type="STRING" id="691883.A0A058Z0V2"/>
<dbReference type="InterPro" id="IPR009053">
    <property type="entry name" value="Prefoldin"/>
</dbReference>
<sequence length="103" mass="11979">MSGQATTQQLVNQMRQDLQILSKRIQELEGELDEYSLTIATLESMDGERLCFRQMGDALIERKVGDVLPELQKVREGLVQLIRKMQMDYQTKEEEISKFAEKK</sequence>
<dbReference type="GeneID" id="20530776"/>
<keyword evidence="5" id="KW-1185">Reference proteome</keyword>
<evidence type="ECO:0008006" key="6">
    <source>
        <dbReference type="Google" id="ProtNLM"/>
    </source>
</evidence>
<dbReference type="InterPro" id="IPR002777">
    <property type="entry name" value="PFD_beta-like"/>
</dbReference>
<dbReference type="AlphaFoldDB" id="A0A058Z0V2"/>
<dbReference type="OrthoDB" id="29646at2759"/>
<dbReference type="GO" id="GO:0016272">
    <property type="term" value="C:prefoldin complex"/>
    <property type="evidence" value="ECO:0007669"/>
    <property type="project" value="InterPro"/>
</dbReference>
<dbReference type="EMBL" id="KB932217">
    <property type="protein sequence ID" value="KCV67533.1"/>
    <property type="molecule type" value="Genomic_DNA"/>
</dbReference>
<feature type="coiled-coil region" evidence="3">
    <location>
        <begin position="11"/>
        <end position="45"/>
    </location>
</feature>
<reference evidence="4" key="1">
    <citation type="submission" date="2013-04" db="EMBL/GenBank/DDBJ databases">
        <title>The Genome Sequence of Fonticula alba ATCC 38817.</title>
        <authorList>
            <consortium name="The Broad Institute Genomics Platform"/>
            <person name="Russ C."/>
            <person name="Cuomo C."/>
            <person name="Burger G."/>
            <person name="Gray M.W."/>
            <person name="Holland P.W.H."/>
            <person name="King N."/>
            <person name="Lang F.B.F."/>
            <person name="Roger A.J."/>
            <person name="Ruiz-Trillo I."/>
            <person name="Brown M."/>
            <person name="Walker B."/>
            <person name="Young S."/>
            <person name="Zeng Q."/>
            <person name="Gargeya S."/>
            <person name="Fitzgerald M."/>
            <person name="Haas B."/>
            <person name="Abouelleil A."/>
            <person name="Allen A.W."/>
            <person name="Alvarado L."/>
            <person name="Arachchi H.M."/>
            <person name="Berlin A.M."/>
            <person name="Chapman S.B."/>
            <person name="Gainer-Dewar J."/>
            <person name="Goldberg J."/>
            <person name="Griggs A."/>
            <person name="Gujja S."/>
            <person name="Hansen M."/>
            <person name="Howarth C."/>
            <person name="Imamovic A."/>
            <person name="Ireland A."/>
            <person name="Larimer J."/>
            <person name="McCowan C."/>
            <person name="Murphy C."/>
            <person name="Pearson M."/>
            <person name="Poon T.W."/>
            <person name="Priest M."/>
            <person name="Roberts A."/>
            <person name="Saif S."/>
            <person name="Shea T."/>
            <person name="Sisk P."/>
            <person name="Sykes S."/>
            <person name="Wortman J."/>
            <person name="Nusbaum C."/>
            <person name="Birren B."/>
        </authorList>
    </citation>
    <scope>NUCLEOTIDE SEQUENCE [LARGE SCALE GENOMIC DNA]</scope>
    <source>
        <strain evidence="4">ATCC 38817</strain>
    </source>
</reference>
<dbReference type="Pfam" id="PF01920">
    <property type="entry name" value="Prefoldin_2"/>
    <property type="match status" value="1"/>
</dbReference>
<evidence type="ECO:0000313" key="4">
    <source>
        <dbReference type="EMBL" id="KCV67533.1"/>
    </source>
</evidence>
<dbReference type="GO" id="GO:0051082">
    <property type="term" value="F:unfolded protein binding"/>
    <property type="evidence" value="ECO:0007669"/>
    <property type="project" value="InterPro"/>
</dbReference>
<dbReference type="Gene3D" id="1.10.287.370">
    <property type="match status" value="1"/>
</dbReference>